<dbReference type="InterPro" id="IPR012577">
    <property type="entry name" value="NIPSNAP"/>
</dbReference>
<dbReference type="Proteomes" id="UP001501353">
    <property type="component" value="Unassembled WGS sequence"/>
</dbReference>
<dbReference type="InterPro" id="IPR011008">
    <property type="entry name" value="Dimeric_a/b-barrel"/>
</dbReference>
<gene>
    <name evidence="2" type="ORF">GCM10022212_36910</name>
</gene>
<reference evidence="3" key="1">
    <citation type="journal article" date="2019" name="Int. J. Syst. Evol. Microbiol.">
        <title>The Global Catalogue of Microorganisms (GCM) 10K type strain sequencing project: providing services to taxonomists for standard genome sequencing and annotation.</title>
        <authorList>
            <consortium name="The Broad Institute Genomics Platform"/>
            <consortium name="The Broad Institute Genome Sequencing Center for Infectious Disease"/>
            <person name="Wu L."/>
            <person name="Ma J."/>
        </authorList>
    </citation>
    <scope>NUCLEOTIDE SEQUENCE [LARGE SCALE GENOMIC DNA]</scope>
    <source>
        <strain evidence="3">JCM 16673</strain>
    </source>
</reference>
<dbReference type="SUPFAM" id="SSF54909">
    <property type="entry name" value="Dimeric alpha+beta barrel"/>
    <property type="match status" value="1"/>
</dbReference>
<feature type="domain" description="NIPSNAP" evidence="1">
    <location>
        <begin position="4"/>
        <end position="105"/>
    </location>
</feature>
<dbReference type="Pfam" id="PF07978">
    <property type="entry name" value="NIPSNAP"/>
    <property type="match status" value="1"/>
</dbReference>
<sequence>MIHELRIYHCAPGRLPALHQRFETTTLAFWEKYGIRQVGFWTTLVGSSNQTLTYMLEWDSLADRETKWNAFASDTDWIAKRAASEAEGIIVERIDNQLMVPTTYSAVR</sequence>
<name>A0ABP7U100_9BURK</name>
<organism evidence="2 3">
    <name type="scientific">Actimicrobium antarcticum</name>
    <dbReference type="NCBI Taxonomy" id="1051899"/>
    <lineage>
        <taxon>Bacteria</taxon>
        <taxon>Pseudomonadati</taxon>
        <taxon>Pseudomonadota</taxon>
        <taxon>Betaproteobacteria</taxon>
        <taxon>Burkholderiales</taxon>
        <taxon>Oxalobacteraceae</taxon>
        <taxon>Actimicrobium</taxon>
    </lineage>
</organism>
<protein>
    <submittedName>
        <fullName evidence="2">NIPSNAP family protein</fullName>
    </submittedName>
</protein>
<dbReference type="RefSeq" id="WP_344765662.1">
    <property type="nucleotide sequence ID" value="NZ_BAAAZE010000016.1"/>
</dbReference>
<evidence type="ECO:0000259" key="1">
    <source>
        <dbReference type="Pfam" id="PF07978"/>
    </source>
</evidence>
<proteinExistence type="predicted"/>
<dbReference type="Gene3D" id="3.30.70.100">
    <property type="match status" value="1"/>
</dbReference>
<evidence type="ECO:0000313" key="3">
    <source>
        <dbReference type="Proteomes" id="UP001501353"/>
    </source>
</evidence>
<keyword evidence="3" id="KW-1185">Reference proteome</keyword>
<evidence type="ECO:0000313" key="2">
    <source>
        <dbReference type="EMBL" id="GAA4034206.1"/>
    </source>
</evidence>
<comment type="caution">
    <text evidence="2">The sequence shown here is derived from an EMBL/GenBank/DDBJ whole genome shotgun (WGS) entry which is preliminary data.</text>
</comment>
<dbReference type="EMBL" id="BAAAZE010000016">
    <property type="protein sequence ID" value="GAA4034206.1"/>
    <property type="molecule type" value="Genomic_DNA"/>
</dbReference>
<accession>A0ABP7U100</accession>